<evidence type="ECO:0000256" key="2">
    <source>
        <dbReference type="ARBA" id="ARBA00023004"/>
    </source>
</evidence>
<evidence type="ECO:0000259" key="4">
    <source>
        <dbReference type="PROSITE" id="PS51471"/>
    </source>
</evidence>
<keyword evidence="1 3" id="KW-0479">Metal-binding</keyword>
<dbReference type="AlphaFoldDB" id="A0A1R3JZC0"/>
<dbReference type="Pfam" id="PF14226">
    <property type="entry name" value="DIOX_N"/>
    <property type="match status" value="1"/>
</dbReference>
<proteinExistence type="inferred from homology"/>
<dbReference type="InterPro" id="IPR026992">
    <property type="entry name" value="DIOX_N"/>
</dbReference>
<evidence type="ECO:0000256" key="3">
    <source>
        <dbReference type="RuleBase" id="RU003682"/>
    </source>
</evidence>
<dbReference type="GO" id="GO:0046872">
    <property type="term" value="F:metal ion binding"/>
    <property type="evidence" value="ECO:0007669"/>
    <property type="project" value="UniProtKB-KW"/>
</dbReference>
<keyword evidence="6" id="KW-1185">Reference proteome</keyword>
<dbReference type="Pfam" id="PF03171">
    <property type="entry name" value="2OG-FeII_Oxy"/>
    <property type="match status" value="1"/>
</dbReference>
<keyword evidence="3" id="KW-0560">Oxidoreductase</keyword>
<feature type="domain" description="Fe2OG dioxygenase" evidence="4">
    <location>
        <begin position="163"/>
        <end position="263"/>
    </location>
</feature>
<dbReference type="Gene3D" id="2.60.120.330">
    <property type="entry name" value="B-lactam Antibiotic, Isopenicillin N Synthase, Chain"/>
    <property type="match status" value="1"/>
</dbReference>
<accession>A0A1R3JZC0</accession>
<dbReference type="PROSITE" id="PS51471">
    <property type="entry name" value="FE2OG_OXY"/>
    <property type="match status" value="1"/>
</dbReference>
<reference evidence="6" key="1">
    <citation type="submission" date="2013-09" db="EMBL/GenBank/DDBJ databases">
        <title>Corchorus olitorius genome sequencing.</title>
        <authorList>
            <person name="Alam M."/>
            <person name="Haque M.S."/>
            <person name="Islam M.S."/>
            <person name="Emdad E.M."/>
            <person name="Islam M.M."/>
            <person name="Ahmed B."/>
            <person name="Halim A."/>
            <person name="Hossen Q.M.M."/>
            <person name="Hossain M.Z."/>
            <person name="Ahmed R."/>
            <person name="Khan M.M."/>
            <person name="Islam R."/>
            <person name="Rashid M.M."/>
            <person name="Khan S.A."/>
            <person name="Rahman M.S."/>
            <person name="Alam M."/>
            <person name="Yahiya A.S."/>
            <person name="Khan M.S."/>
            <person name="Azam M.S."/>
            <person name="Haque T."/>
            <person name="Lashkar M.Z.H."/>
            <person name="Akhand A.I."/>
            <person name="Morshed G."/>
            <person name="Roy S."/>
            <person name="Uddin K.S."/>
            <person name="Rabeya T."/>
            <person name="Hossain A.S."/>
            <person name="Chowdhury A."/>
            <person name="Snigdha A.R."/>
            <person name="Mortoza M.S."/>
            <person name="Matin S.A."/>
            <person name="Hoque S.M.E."/>
            <person name="Islam M.K."/>
            <person name="Roy D.K."/>
            <person name="Haider R."/>
            <person name="Moosa M.M."/>
            <person name="Elias S.M."/>
            <person name="Hasan A.M."/>
            <person name="Jahan S."/>
            <person name="Shafiuddin M."/>
            <person name="Mahmood N."/>
            <person name="Shommy N.S."/>
        </authorList>
    </citation>
    <scope>NUCLEOTIDE SEQUENCE [LARGE SCALE GENOMIC DNA]</scope>
    <source>
        <strain evidence="6">cv. O-4</strain>
    </source>
</reference>
<sequence>MSSENWVRLPVIDFSKQDLKPGTPEWDVLKVQVREALAEYGCFEASTDRLKEVGKPIIGALEEIFDLPLETKKLCVSEKNRFIGYYAPKAPMAESFAIDNVDEENNIQQSLTNILWPQGNPSFSKSQVCFAELALGLEKTIRAMILESFGLDDNYVKEHMDLTKYSVRLMKYEAQTQSNDDPLLVAHYDSNLLTLLYQNEVNGLEIQNNGEWIKVKFSPHSFIVMIGETLSALLNGRLPSVLHCVMNVENNKTRYSTGFFSCLKGGFKVKVPEEVVDEQHPLLFKPFDYDEFHACFISNVNPLGQAFRNLKTYCGV</sequence>
<evidence type="ECO:0000313" key="5">
    <source>
        <dbReference type="EMBL" id="OMP00172.1"/>
    </source>
</evidence>
<dbReference type="InterPro" id="IPR050231">
    <property type="entry name" value="Iron_ascorbate_oxido_reductase"/>
</dbReference>
<dbReference type="Proteomes" id="UP000187203">
    <property type="component" value="Unassembled WGS sequence"/>
</dbReference>
<dbReference type="InterPro" id="IPR027443">
    <property type="entry name" value="IPNS-like_sf"/>
</dbReference>
<dbReference type="OrthoDB" id="288590at2759"/>
<comment type="caution">
    <text evidence="5">The sequence shown here is derived from an EMBL/GenBank/DDBJ whole genome shotgun (WGS) entry which is preliminary data.</text>
</comment>
<dbReference type="GO" id="GO:0051213">
    <property type="term" value="F:dioxygenase activity"/>
    <property type="evidence" value="ECO:0007669"/>
    <property type="project" value="UniProtKB-KW"/>
</dbReference>
<protein>
    <submittedName>
        <fullName evidence="5">Oxoglutarate/iron-dependent dioxygenase</fullName>
    </submittedName>
</protein>
<keyword evidence="5" id="KW-0223">Dioxygenase</keyword>
<name>A0A1R3JZC0_9ROSI</name>
<keyword evidence="2 3" id="KW-0408">Iron</keyword>
<comment type="similarity">
    <text evidence="3">Belongs to the iron/ascorbate-dependent oxidoreductase family.</text>
</comment>
<dbReference type="EMBL" id="AWUE01014974">
    <property type="protein sequence ID" value="OMP00172.1"/>
    <property type="molecule type" value="Genomic_DNA"/>
</dbReference>
<organism evidence="5 6">
    <name type="scientific">Corchorus olitorius</name>
    <dbReference type="NCBI Taxonomy" id="93759"/>
    <lineage>
        <taxon>Eukaryota</taxon>
        <taxon>Viridiplantae</taxon>
        <taxon>Streptophyta</taxon>
        <taxon>Embryophyta</taxon>
        <taxon>Tracheophyta</taxon>
        <taxon>Spermatophyta</taxon>
        <taxon>Magnoliopsida</taxon>
        <taxon>eudicotyledons</taxon>
        <taxon>Gunneridae</taxon>
        <taxon>Pentapetalae</taxon>
        <taxon>rosids</taxon>
        <taxon>malvids</taxon>
        <taxon>Malvales</taxon>
        <taxon>Malvaceae</taxon>
        <taxon>Grewioideae</taxon>
        <taxon>Apeibeae</taxon>
        <taxon>Corchorus</taxon>
    </lineage>
</organism>
<dbReference type="SUPFAM" id="SSF51197">
    <property type="entry name" value="Clavaminate synthase-like"/>
    <property type="match status" value="1"/>
</dbReference>
<dbReference type="PANTHER" id="PTHR47990">
    <property type="entry name" value="2-OXOGLUTARATE (2OG) AND FE(II)-DEPENDENT OXYGENASE SUPERFAMILY PROTEIN-RELATED"/>
    <property type="match status" value="1"/>
</dbReference>
<evidence type="ECO:0000313" key="6">
    <source>
        <dbReference type="Proteomes" id="UP000187203"/>
    </source>
</evidence>
<evidence type="ECO:0000256" key="1">
    <source>
        <dbReference type="ARBA" id="ARBA00022723"/>
    </source>
</evidence>
<dbReference type="STRING" id="93759.A0A1R3JZC0"/>
<dbReference type="InterPro" id="IPR005123">
    <property type="entry name" value="Oxoglu/Fe-dep_dioxygenase_dom"/>
</dbReference>
<dbReference type="InterPro" id="IPR044861">
    <property type="entry name" value="IPNS-like_FE2OG_OXY"/>
</dbReference>
<gene>
    <name evidence="5" type="ORF">COLO4_12836</name>
</gene>